<accession>A0ABY4YGS6</accession>
<reference evidence="2" key="1">
    <citation type="submission" date="2022-06" db="EMBL/GenBank/DDBJ databases">
        <title>Ornithinimicrobium JY.X270.</title>
        <authorList>
            <person name="Huang Y."/>
        </authorList>
    </citation>
    <scope>NUCLEOTIDE SEQUENCE</scope>
    <source>
        <strain evidence="2">JY.X270</strain>
    </source>
</reference>
<sequence length="168" mass="18619">MEWIALLLALTLVLGLAVVRGRRQVPPRRGGARQAPSRTRRQRRDDPVLAPDDEEDLARGFAAAEHDGSHILDALLDRRLRTVQSRRVPLRAVRPAPGVHTGRLVFANGMVLLARARRPGELYLVALNVRAHAICLDSWSHEPDGTVLRLTWNSETAELLALGLDQAD</sequence>
<name>A0ABY4YGS6_9MICO</name>
<evidence type="ECO:0000313" key="2">
    <source>
        <dbReference type="EMBL" id="USQ75869.1"/>
    </source>
</evidence>
<keyword evidence="3" id="KW-1185">Reference proteome</keyword>
<protein>
    <submittedName>
        <fullName evidence="2">Uncharacterized protein</fullName>
    </submittedName>
</protein>
<evidence type="ECO:0000313" key="3">
    <source>
        <dbReference type="Proteomes" id="UP001056535"/>
    </source>
</evidence>
<dbReference type="EMBL" id="CP099490">
    <property type="protein sequence ID" value="USQ75869.1"/>
    <property type="molecule type" value="Genomic_DNA"/>
</dbReference>
<organism evidence="2 3">
    <name type="scientific">Ornithinimicrobium cryptoxanthini</name>
    <dbReference type="NCBI Taxonomy" id="2934161"/>
    <lineage>
        <taxon>Bacteria</taxon>
        <taxon>Bacillati</taxon>
        <taxon>Actinomycetota</taxon>
        <taxon>Actinomycetes</taxon>
        <taxon>Micrococcales</taxon>
        <taxon>Ornithinimicrobiaceae</taxon>
        <taxon>Ornithinimicrobium</taxon>
    </lineage>
</organism>
<feature type="region of interest" description="Disordered" evidence="1">
    <location>
        <begin position="25"/>
        <end position="52"/>
    </location>
</feature>
<dbReference type="Proteomes" id="UP001056535">
    <property type="component" value="Chromosome"/>
</dbReference>
<gene>
    <name evidence="2" type="ORF">NF557_14885</name>
</gene>
<feature type="compositionally biased region" description="Low complexity" evidence="1">
    <location>
        <begin position="27"/>
        <end position="37"/>
    </location>
</feature>
<evidence type="ECO:0000256" key="1">
    <source>
        <dbReference type="SAM" id="MobiDB-lite"/>
    </source>
</evidence>
<dbReference type="RefSeq" id="WP_252620390.1">
    <property type="nucleotide sequence ID" value="NZ_CP099490.1"/>
</dbReference>
<proteinExistence type="predicted"/>